<evidence type="ECO:0000256" key="9">
    <source>
        <dbReference type="ARBA" id="ARBA00022771"/>
    </source>
</evidence>
<evidence type="ECO:0000259" key="14">
    <source>
        <dbReference type="PROSITE" id="PS51873"/>
    </source>
</evidence>
<dbReference type="InterPro" id="IPR013083">
    <property type="entry name" value="Znf_RING/FYVE/PHD"/>
</dbReference>
<dbReference type="Pfam" id="PF00097">
    <property type="entry name" value="zf-C3HC4"/>
    <property type="match status" value="1"/>
</dbReference>
<feature type="domain" description="RING-type" evidence="13">
    <location>
        <begin position="106"/>
        <end position="152"/>
    </location>
</feature>
<evidence type="ECO:0000256" key="10">
    <source>
        <dbReference type="ARBA" id="ARBA00022786"/>
    </source>
</evidence>
<dbReference type="InterPro" id="IPR031127">
    <property type="entry name" value="E3_UB_ligase_RBR"/>
</dbReference>
<dbReference type="SMART" id="SM00647">
    <property type="entry name" value="IBR"/>
    <property type="match status" value="1"/>
</dbReference>
<name>A0ABR0UXP2_REHGL</name>
<keyword evidence="7" id="KW-0479">Metal-binding</keyword>
<evidence type="ECO:0000256" key="2">
    <source>
        <dbReference type="ARBA" id="ARBA00001947"/>
    </source>
</evidence>
<dbReference type="Gene3D" id="3.30.40.10">
    <property type="entry name" value="Zinc/RING finger domain, C3HC4 (zinc finger)"/>
    <property type="match status" value="1"/>
</dbReference>
<evidence type="ECO:0000313" key="16">
    <source>
        <dbReference type="Proteomes" id="UP001318860"/>
    </source>
</evidence>
<evidence type="ECO:0000256" key="12">
    <source>
        <dbReference type="PROSITE-ProRule" id="PRU00175"/>
    </source>
</evidence>
<dbReference type="InterPro" id="IPR002867">
    <property type="entry name" value="IBR_dom"/>
</dbReference>
<evidence type="ECO:0000256" key="4">
    <source>
        <dbReference type="ARBA" id="ARBA00005884"/>
    </source>
</evidence>
<evidence type="ECO:0000313" key="15">
    <source>
        <dbReference type="EMBL" id="KAK6126690.1"/>
    </source>
</evidence>
<evidence type="ECO:0000256" key="5">
    <source>
        <dbReference type="ARBA" id="ARBA00012251"/>
    </source>
</evidence>
<dbReference type="SUPFAM" id="SSF57850">
    <property type="entry name" value="RING/U-box"/>
    <property type="match status" value="3"/>
</dbReference>
<keyword evidence="16" id="KW-1185">Reference proteome</keyword>
<dbReference type="EMBL" id="JABTTQ020002021">
    <property type="protein sequence ID" value="KAK6126690.1"/>
    <property type="molecule type" value="Genomic_DNA"/>
</dbReference>
<accession>A0ABR0UXP2</accession>
<dbReference type="SMART" id="SM00184">
    <property type="entry name" value="RING"/>
    <property type="match status" value="1"/>
</dbReference>
<comment type="function">
    <text evidence="3">Might act as an E3 ubiquitin-protein ligase, or as part of E3 complex, which accepts ubiquitin from specific E2 ubiquitin-conjugating enzymes and then transfers it to substrates.</text>
</comment>
<evidence type="ECO:0000256" key="7">
    <source>
        <dbReference type="ARBA" id="ARBA00022723"/>
    </source>
</evidence>
<sequence>MATEVLEIVNVPDTAADDDEISVLYSTPVSVKKGTSKSDAIPVENYTLKPKRLMIDLSKDFSYLDDDVKLLYSFPKPRKRVFKGECSNSKSAQNPESIITPLTFMCEICADEKPTNDLFRVLGCDHSYCSDCMGKYVASKLQDNITAINCPVSGCNGFLEPQHCRSILPKQVFDRWGDALCEAVILASERFYCPFKDCSALLIDERMGGNDVIVQSECPDCNRLFCVQCKVPWHSGIECAEFQKLKKDERSNEDIMLMNLAKSKNWMRCPKCRFYVEKSEGCLFMKCRYRPFRNNQAIGIVRHFTYAFVN</sequence>
<evidence type="ECO:0000256" key="3">
    <source>
        <dbReference type="ARBA" id="ARBA00003976"/>
    </source>
</evidence>
<dbReference type="InterPro" id="IPR001841">
    <property type="entry name" value="Znf_RING"/>
</dbReference>
<dbReference type="Gene3D" id="1.20.120.1750">
    <property type="match status" value="1"/>
</dbReference>
<protein>
    <recommendedName>
        <fullName evidence="5">RBR-type E3 ubiquitin transferase</fullName>
        <ecNumber evidence="5">2.3.2.31</ecNumber>
    </recommendedName>
</protein>
<dbReference type="PROSITE" id="PS51873">
    <property type="entry name" value="TRIAD"/>
    <property type="match status" value="1"/>
</dbReference>
<evidence type="ECO:0000256" key="1">
    <source>
        <dbReference type="ARBA" id="ARBA00001798"/>
    </source>
</evidence>
<dbReference type="PROSITE" id="PS50089">
    <property type="entry name" value="ZF_RING_2"/>
    <property type="match status" value="1"/>
</dbReference>
<organism evidence="15 16">
    <name type="scientific">Rehmannia glutinosa</name>
    <name type="common">Chinese foxglove</name>
    <dbReference type="NCBI Taxonomy" id="99300"/>
    <lineage>
        <taxon>Eukaryota</taxon>
        <taxon>Viridiplantae</taxon>
        <taxon>Streptophyta</taxon>
        <taxon>Embryophyta</taxon>
        <taxon>Tracheophyta</taxon>
        <taxon>Spermatophyta</taxon>
        <taxon>Magnoliopsida</taxon>
        <taxon>eudicotyledons</taxon>
        <taxon>Gunneridae</taxon>
        <taxon>Pentapetalae</taxon>
        <taxon>asterids</taxon>
        <taxon>lamiids</taxon>
        <taxon>Lamiales</taxon>
        <taxon>Orobanchaceae</taxon>
        <taxon>Rehmannieae</taxon>
        <taxon>Rehmannia</taxon>
    </lineage>
</organism>
<dbReference type="InterPro" id="IPR017907">
    <property type="entry name" value="Znf_RING_CS"/>
</dbReference>
<evidence type="ECO:0000256" key="11">
    <source>
        <dbReference type="ARBA" id="ARBA00022833"/>
    </source>
</evidence>
<dbReference type="InterPro" id="IPR044066">
    <property type="entry name" value="TRIAD_supradom"/>
</dbReference>
<evidence type="ECO:0000256" key="6">
    <source>
        <dbReference type="ARBA" id="ARBA00022679"/>
    </source>
</evidence>
<comment type="cofactor">
    <cofactor evidence="2">
        <name>Zn(2+)</name>
        <dbReference type="ChEBI" id="CHEBI:29105"/>
    </cofactor>
</comment>
<keyword evidence="11" id="KW-0862">Zinc</keyword>
<dbReference type="Proteomes" id="UP001318860">
    <property type="component" value="Unassembled WGS sequence"/>
</dbReference>
<dbReference type="EC" id="2.3.2.31" evidence="5"/>
<comment type="catalytic activity">
    <reaction evidence="1">
        <text>[E2 ubiquitin-conjugating enzyme]-S-ubiquitinyl-L-cysteine + [acceptor protein]-L-lysine = [E2 ubiquitin-conjugating enzyme]-L-cysteine + [acceptor protein]-N(6)-ubiquitinyl-L-lysine.</text>
        <dbReference type="EC" id="2.3.2.31"/>
    </reaction>
</comment>
<gene>
    <name evidence="15" type="ORF">DH2020_039570</name>
</gene>
<evidence type="ECO:0000256" key="8">
    <source>
        <dbReference type="ARBA" id="ARBA00022737"/>
    </source>
</evidence>
<dbReference type="Pfam" id="PF01485">
    <property type="entry name" value="IBR"/>
    <property type="match status" value="1"/>
</dbReference>
<dbReference type="PANTHER" id="PTHR11685">
    <property type="entry name" value="RBR FAMILY RING FINGER AND IBR DOMAIN-CONTAINING"/>
    <property type="match status" value="1"/>
</dbReference>
<feature type="domain" description="RING-type" evidence="14">
    <location>
        <begin position="102"/>
        <end position="310"/>
    </location>
</feature>
<comment type="caution">
    <text evidence="15">The sequence shown here is derived from an EMBL/GenBank/DDBJ whole genome shotgun (WGS) entry which is preliminary data.</text>
</comment>
<keyword evidence="10" id="KW-0833">Ubl conjugation pathway</keyword>
<dbReference type="CDD" id="cd22582">
    <property type="entry name" value="BRcat_RBR_unk"/>
    <property type="match status" value="1"/>
</dbReference>
<keyword evidence="8" id="KW-0677">Repeat</keyword>
<comment type="similarity">
    <text evidence="4">Belongs to the RBR family. Ariadne subfamily.</text>
</comment>
<keyword evidence="9 12" id="KW-0863">Zinc-finger</keyword>
<keyword evidence="6" id="KW-0808">Transferase</keyword>
<dbReference type="InterPro" id="IPR018957">
    <property type="entry name" value="Znf_C3HC4_RING-type"/>
</dbReference>
<proteinExistence type="inferred from homology"/>
<evidence type="ECO:0000259" key="13">
    <source>
        <dbReference type="PROSITE" id="PS50089"/>
    </source>
</evidence>
<reference evidence="15 16" key="1">
    <citation type="journal article" date="2021" name="Comput. Struct. Biotechnol. J.">
        <title>De novo genome assembly of the potent medicinal plant Rehmannia glutinosa using nanopore technology.</title>
        <authorList>
            <person name="Ma L."/>
            <person name="Dong C."/>
            <person name="Song C."/>
            <person name="Wang X."/>
            <person name="Zheng X."/>
            <person name="Niu Y."/>
            <person name="Chen S."/>
            <person name="Feng W."/>
        </authorList>
    </citation>
    <scope>NUCLEOTIDE SEQUENCE [LARGE SCALE GENOMIC DNA]</scope>
    <source>
        <strain evidence="15">DH-2019</strain>
    </source>
</reference>
<dbReference type="PROSITE" id="PS00518">
    <property type="entry name" value="ZF_RING_1"/>
    <property type="match status" value="1"/>
</dbReference>